<proteinExistence type="predicted"/>
<sequence>MLPVISDPESLTPVTGETPGDGSQFDALADRRRRAVLRYLDARDEESVSLSDLADHLVLEDDADDGGALASCGDALFGTRRRVAITLRHSHVPKLADVGAVAFDIDTNTVALTERGEQLLARADDIDAEPDAESEADRNATGTARGRAAGTSTS</sequence>
<evidence type="ECO:0000313" key="4">
    <source>
        <dbReference type="Proteomes" id="UP000637819"/>
    </source>
</evidence>
<gene>
    <name evidence="3" type="ORF">JMJ58_19965</name>
</gene>
<dbReference type="OrthoDB" id="247722at2157"/>
<dbReference type="EMBL" id="CP069188">
    <property type="protein sequence ID" value="QRV15155.1"/>
    <property type="molecule type" value="Genomic_DNA"/>
</dbReference>
<evidence type="ECO:0000313" key="3">
    <source>
        <dbReference type="EMBL" id="QRV15155.1"/>
    </source>
</evidence>
<dbReference type="Pfam" id="PF24035">
    <property type="entry name" value="DUF7344"/>
    <property type="match status" value="1"/>
</dbReference>
<reference evidence="3 4" key="1">
    <citation type="submission" date="2021-01" db="EMBL/GenBank/DDBJ databases">
        <title>Genome Sequence and Methylation Pattern of Haloterrigena salifodinae BOL5-1, An Extremely Halophilic Archaeon from a Bolivian Salt Mine.</title>
        <authorList>
            <person name="DasSarma P."/>
            <person name="Anton B.P."/>
            <person name="DasSarma S.L."/>
            <person name="von Ehrenheim H.A.L."/>
            <person name="Martinez F.L."/>
            <person name="Guzman D."/>
            <person name="Roberts R.J."/>
            <person name="DasSarma S."/>
        </authorList>
    </citation>
    <scope>NUCLEOTIDE SEQUENCE [LARGE SCALE GENOMIC DNA]</scope>
    <source>
        <strain evidence="3 4">BOL5-1</strain>
    </source>
</reference>
<accession>A0A8T8E037</accession>
<dbReference type="Proteomes" id="UP000637819">
    <property type="component" value="Chromosome"/>
</dbReference>
<organism evidence="3 4">
    <name type="scientific">Haloterrigena salifodinae</name>
    <dbReference type="NCBI Taxonomy" id="2675099"/>
    <lineage>
        <taxon>Archaea</taxon>
        <taxon>Methanobacteriati</taxon>
        <taxon>Methanobacteriota</taxon>
        <taxon>Stenosarchaea group</taxon>
        <taxon>Halobacteria</taxon>
        <taxon>Halobacteriales</taxon>
        <taxon>Natrialbaceae</taxon>
        <taxon>Haloterrigena</taxon>
    </lineage>
</organism>
<dbReference type="GeneID" id="62877451"/>
<feature type="region of interest" description="Disordered" evidence="1">
    <location>
        <begin position="1"/>
        <end position="26"/>
    </location>
</feature>
<evidence type="ECO:0000256" key="1">
    <source>
        <dbReference type="SAM" id="MobiDB-lite"/>
    </source>
</evidence>
<evidence type="ECO:0000259" key="2">
    <source>
        <dbReference type="Pfam" id="PF24035"/>
    </source>
</evidence>
<dbReference type="AlphaFoldDB" id="A0A8T8E037"/>
<protein>
    <submittedName>
        <fullName evidence="3">ArsR family transcriptional regulator</fullName>
    </submittedName>
</protein>
<dbReference type="InterPro" id="IPR055768">
    <property type="entry name" value="DUF7344"/>
</dbReference>
<dbReference type="RefSeq" id="WP_204747757.1">
    <property type="nucleotide sequence ID" value="NZ_CP069188.1"/>
</dbReference>
<feature type="region of interest" description="Disordered" evidence="1">
    <location>
        <begin position="121"/>
        <end position="154"/>
    </location>
</feature>
<keyword evidence="4" id="KW-1185">Reference proteome</keyword>
<feature type="compositionally biased region" description="Low complexity" evidence="1">
    <location>
        <begin position="140"/>
        <end position="154"/>
    </location>
</feature>
<dbReference type="KEGG" id="hsal:JMJ58_19965"/>
<feature type="domain" description="DUF7344" evidence="2">
    <location>
        <begin position="25"/>
        <end position="110"/>
    </location>
</feature>
<name>A0A8T8E037_9EURY</name>